<keyword evidence="9" id="KW-0408">Iron</keyword>
<dbReference type="InterPro" id="IPR036895">
    <property type="entry name" value="Uracil-DNA_glycosylase-like_sf"/>
</dbReference>
<sequence length="237" mass="26346">MSEIVAPQDQDWLRDARSYLEFVVSLGFDEVHVVRERLESQTAACDLASVREELGECTRCGLHATRKHIVFGEGDPHAAIMFVGEGPGADEDRQGRPFVGRAGALLTKMIHAMGLDRSQVYIANVVKCRPPGNRDPEPGEISACIAFLERQIKCVSPKIIVALGRIAAAALLNRKEPLSKLRGTFHERNGIKIMPTYHPSFLLRQERERRYKAEAWSDLQKVMAAAGLRCVEQEGGQ</sequence>
<keyword evidence="7" id="KW-0227">DNA damage</keyword>
<evidence type="ECO:0000256" key="11">
    <source>
        <dbReference type="ARBA" id="ARBA00023204"/>
    </source>
</evidence>
<comment type="catalytic activity">
    <reaction evidence="1">
        <text>Hydrolyzes single-stranded DNA or mismatched double-stranded DNA and polynucleotides, releasing free uracil.</text>
        <dbReference type="EC" id="3.2.2.27"/>
    </reaction>
</comment>
<dbReference type="AlphaFoldDB" id="A0A7C4EZ49"/>
<keyword evidence="5" id="KW-0004">4Fe-4S</keyword>
<dbReference type="SMART" id="SM00986">
    <property type="entry name" value="UDG"/>
    <property type="match status" value="1"/>
</dbReference>
<dbReference type="InterPro" id="IPR005273">
    <property type="entry name" value="Ura-DNA_glyco_family4"/>
</dbReference>
<comment type="similarity">
    <text evidence="2">Belongs to the uracil-DNA glycosylase (UDG) superfamily. Type 4 (UDGa) family.</text>
</comment>
<dbReference type="EMBL" id="DTGT01000442">
    <property type="protein sequence ID" value="HGH62295.1"/>
    <property type="molecule type" value="Genomic_DNA"/>
</dbReference>
<gene>
    <name evidence="13" type="ORF">ENV54_13495</name>
</gene>
<evidence type="ECO:0000256" key="2">
    <source>
        <dbReference type="ARBA" id="ARBA00006521"/>
    </source>
</evidence>
<evidence type="ECO:0000256" key="1">
    <source>
        <dbReference type="ARBA" id="ARBA00001400"/>
    </source>
</evidence>
<evidence type="ECO:0000256" key="9">
    <source>
        <dbReference type="ARBA" id="ARBA00023004"/>
    </source>
</evidence>
<evidence type="ECO:0000259" key="12">
    <source>
        <dbReference type="SMART" id="SM00986"/>
    </source>
</evidence>
<dbReference type="PANTHER" id="PTHR33693">
    <property type="entry name" value="TYPE-5 URACIL-DNA GLYCOSYLASE"/>
    <property type="match status" value="1"/>
</dbReference>
<keyword evidence="8" id="KW-0378">Hydrolase</keyword>
<dbReference type="GO" id="GO:0046872">
    <property type="term" value="F:metal ion binding"/>
    <property type="evidence" value="ECO:0007669"/>
    <property type="project" value="UniProtKB-KW"/>
</dbReference>
<dbReference type="GO" id="GO:0006281">
    <property type="term" value="P:DNA repair"/>
    <property type="evidence" value="ECO:0007669"/>
    <property type="project" value="UniProtKB-KW"/>
</dbReference>
<dbReference type="CDD" id="cd10030">
    <property type="entry name" value="UDG-F4_TTUDGA_SPO1dp_like"/>
    <property type="match status" value="1"/>
</dbReference>
<dbReference type="EC" id="3.2.2.27" evidence="3"/>
<evidence type="ECO:0000256" key="7">
    <source>
        <dbReference type="ARBA" id="ARBA00022763"/>
    </source>
</evidence>
<dbReference type="SUPFAM" id="SSF52141">
    <property type="entry name" value="Uracil-DNA glycosylase-like"/>
    <property type="match status" value="1"/>
</dbReference>
<dbReference type="InterPro" id="IPR005122">
    <property type="entry name" value="Uracil-DNA_glycosylase-like"/>
</dbReference>
<dbReference type="InterPro" id="IPR051536">
    <property type="entry name" value="UDG_Type-4/5"/>
</dbReference>
<accession>A0A7C4EZ49</accession>
<dbReference type="SMART" id="SM00987">
    <property type="entry name" value="UreE_C"/>
    <property type="match status" value="1"/>
</dbReference>
<evidence type="ECO:0000256" key="4">
    <source>
        <dbReference type="ARBA" id="ARBA00019403"/>
    </source>
</evidence>
<keyword evidence="11" id="KW-0234">DNA repair</keyword>
<dbReference type="GO" id="GO:0004844">
    <property type="term" value="F:uracil DNA N-glycosylase activity"/>
    <property type="evidence" value="ECO:0007669"/>
    <property type="project" value="UniProtKB-EC"/>
</dbReference>
<dbReference type="Gene3D" id="3.40.470.10">
    <property type="entry name" value="Uracil-DNA glycosylase-like domain"/>
    <property type="match status" value="1"/>
</dbReference>
<dbReference type="PANTHER" id="PTHR33693:SF1">
    <property type="entry name" value="TYPE-4 URACIL-DNA GLYCOSYLASE"/>
    <property type="match status" value="1"/>
</dbReference>
<evidence type="ECO:0000256" key="10">
    <source>
        <dbReference type="ARBA" id="ARBA00023014"/>
    </source>
</evidence>
<reference evidence="13" key="1">
    <citation type="journal article" date="2020" name="mSystems">
        <title>Genome- and Community-Level Interaction Insights into Carbon Utilization and Element Cycling Functions of Hydrothermarchaeota in Hydrothermal Sediment.</title>
        <authorList>
            <person name="Zhou Z."/>
            <person name="Liu Y."/>
            <person name="Xu W."/>
            <person name="Pan J."/>
            <person name="Luo Z.H."/>
            <person name="Li M."/>
        </authorList>
    </citation>
    <scope>NUCLEOTIDE SEQUENCE [LARGE SCALE GENOMIC DNA]</scope>
    <source>
        <strain evidence="13">SpSt-769</strain>
    </source>
</reference>
<proteinExistence type="inferred from homology"/>
<evidence type="ECO:0000256" key="6">
    <source>
        <dbReference type="ARBA" id="ARBA00022723"/>
    </source>
</evidence>
<name>A0A7C4EZ49_9BACT</name>
<evidence type="ECO:0000256" key="3">
    <source>
        <dbReference type="ARBA" id="ARBA00012030"/>
    </source>
</evidence>
<keyword evidence="6" id="KW-0479">Metal-binding</keyword>
<feature type="domain" description="Uracil-DNA glycosylase-like" evidence="12">
    <location>
        <begin position="71"/>
        <end position="220"/>
    </location>
</feature>
<protein>
    <recommendedName>
        <fullName evidence="4">Type-4 uracil-DNA glycosylase</fullName>
        <ecNumber evidence="3">3.2.2.27</ecNumber>
    </recommendedName>
</protein>
<comment type="caution">
    <text evidence="13">The sequence shown here is derived from an EMBL/GenBank/DDBJ whole genome shotgun (WGS) entry which is preliminary data.</text>
</comment>
<dbReference type="NCBIfam" id="TIGR00758">
    <property type="entry name" value="UDG_fam4"/>
    <property type="match status" value="1"/>
</dbReference>
<keyword evidence="10" id="KW-0411">Iron-sulfur</keyword>
<dbReference type="GO" id="GO:0051539">
    <property type="term" value="F:4 iron, 4 sulfur cluster binding"/>
    <property type="evidence" value="ECO:0007669"/>
    <property type="project" value="UniProtKB-KW"/>
</dbReference>
<evidence type="ECO:0000256" key="5">
    <source>
        <dbReference type="ARBA" id="ARBA00022485"/>
    </source>
</evidence>
<organism evidence="13">
    <name type="scientific">Desulfomonile tiedjei</name>
    <dbReference type="NCBI Taxonomy" id="2358"/>
    <lineage>
        <taxon>Bacteria</taxon>
        <taxon>Pseudomonadati</taxon>
        <taxon>Thermodesulfobacteriota</taxon>
        <taxon>Desulfomonilia</taxon>
        <taxon>Desulfomonilales</taxon>
        <taxon>Desulfomonilaceae</taxon>
        <taxon>Desulfomonile</taxon>
    </lineage>
</organism>
<evidence type="ECO:0000256" key="8">
    <source>
        <dbReference type="ARBA" id="ARBA00022801"/>
    </source>
</evidence>
<evidence type="ECO:0000313" key="13">
    <source>
        <dbReference type="EMBL" id="HGH62295.1"/>
    </source>
</evidence>
<dbReference type="Pfam" id="PF03167">
    <property type="entry name" value="UDG"/>
    <property type="match status" value="1"/>
</dbReference>